<accession>A0A8J6QLS2</accession>
<dbReference type="InterPro" id="IPR041489">
    <property type="entry name" value="PDZ_6"/>
</dbReference>
<evidence type="ECO:0000259" key="7">
    <source>
        <dbReference type="PROSITE" id="PS50106"/>
    </source>
</evidence>
<dbReference type="FunFam" id="2.30.42.10:FF:000063">
    <property type="entry name" value="Peptidase, S41 family"/>
    <property type="match status" value="1"/>
</dbReference>
<dbReference type="Proteomes" id="UP000632828">
    <property type="component" value="Unassembled WGS sequence"/>
</dbReference>
<dbReference type="Gene3D" id="3.30.750.44">
    <property type="match status" value="1"/>
</dbReference>
<dbReference type="GO" id="GO:0004175">
    <property type="term" value="F:endopeptidase activity"/>
    <property type="evidence" value="ECO:0007669"/>
    <property type="project" value="TreeGrafter"/>
</dbReference>
<dbReference type="InterPro" id="IPR001478">
    <property type="entry name" value="PDZ"/>
</dbReference>
<dbReference type="InterPro" id="IPR004447">
    <property type="entry name" value="Peptidase_S41A"/>
</dbReference>
<comment type="caution">
    <text evidence="8">The sequence shown here is derived from an EMBL/GenBank/DDBJ whole genome shotgun (WGS) entry which is preliminary data.</text>
</comment>
<protein>
    <submittedName>
        <fullName evidence="8">S41 family peptidase</fullName>
    </submittedName>
</protein>
<dbReference type="GO" id="GO:0007165">
    <property type="term" value="P:signal transduction"/>
    <property type="evidence" value="ECO:0007669"/>
    <property type="project" value="TreeGrafter"/>
</dbReference>
<dbReference type="GO" id="GO:0006508">
    <property type="term" value="P:proteolysis"/>
    <property type="evidence" value="ECO:0007669"/>
    <property type="project" value="UniProtKB-KW"/>
</dbReference>
<organism evidence="8 9">
    <name type="scientific">Pelovirga terrestris</name>
    <dbReference type="NCBI Taxonomy" id="2771352"/>
    <lineage>
        <taxon>Bacteria</taxon>
        <taxon>Pseudomonadati</taxon>
        <taxon>Thermodesulfobacteriota</taxon>
        <taxon>Desulfuromonadia</taxon>
        <taxon>Geobacterales</taxon>
        <taxon>Geobacteraceae</taxon>
        <taxon>Pelovirga</taxon>
    </lineage>
</organism>
<feature type="region of interest" description="Disordered" evidence="6">
    <location>
        <begin position="386"/>
        <end position="406"/>
    </location>
</feature>
<dbReference type="InterPro" id="IPR036034">
    <property type="entry name" value="PDZ_sf"/>
</dbReference>
<dbReference type="Pfam" id="PF03572">
    <property type="entry name" value="Peptidase_S41"/>
    <property type="match status" value="1"/>
</dbReference>
<dbReference type="GO" id="GO:0008236">
    <property type="term" value="F:serine-type peptidase activity"/>
    <property type="evidence" value="ECO:0007669"/>
    <property type="project" value="UniProtKB-KW"/>
</dbReference>
<evidence type="ECO:0000256" key="5">
    <source>
        <dbReference type="RuleBase" id="RU004404"/>
    </source>
</evidence>
<dbReference type="FunFam" id="3.90.226.10:FF:000029">
    <property type="entry name" value="Peptidase, S41 family"/>
    <property type="match status" value="1"/>
</dbReference>
<sequence length="461" mass="50523">MLLRKSILSLIFILLIGYPTMVPAAPVLNSQQDYQNLELLIDVLTLVRDNYVEEISLETLIEGAVRGIFENLDPHSSYLTADMYDDLKVEIQGQFGGIGIELAIRDRELVIVAPIEGTPACRAGILAGDQIVVINGKTTRDLDMMQAVRLLRGEVGEGVELTISRPGMAEPFEVTLVREVVQVQSVRSRLLDNNYGYLRLIQFQERSGEDVAEHLQQLHSQADGGLNGLILDLRNNPGGLLDAAVAVADLFIADGVLVSASGRQPETRQSFPAQADNTQPDYPLVVLINGGSASASEIVAGALQDHQRAVILGEQSFGKGSVQTIIPLPDRAGLRLTTAHYYTPSGRSIQALGITPDILAPQMLLSQQRVPDGMREQDLDKHLPAQAPRTQARPLSQQEEQELQDRNSDYQLQRALDLLKGYQHFNRKKDTAVDHNSLNNVSVQHRVGAPVARVFVAMDGD</sequence>
<dbReference type="RefSeq" id="WP_191153791.1">
    <property type="nucleotide sequence ID" value="NZ_JACWUN010000002.1"/>
</dbReference>
<dbReference type="EMBL" id="JACWUN010000002">
    <property type="protein sequence ID" value="MBD1399517.1"/>
    <property type="molecule type" value="Genomic_DNA"/>
</dbReference>
<evidence type="ECO:0000256" key="3">
    <source>
        <dbReference type="ARBA" id="ARBA00022801"/>
    </source>
</evidence>
<dbReference type="InterPro" id="IPR029045">
    <property type="entry name" value="ClpP/crotonase-like_dom_sf"/>
</dbReference>
<dbReference type="SMART" id="SM00245">
    <property type="entry name" value="TSPc"/>
    <property type="match status" value="1"/>
</dbReference>
<dbReference type="SUPFAM" id="SSF50156">
    <property type="entry name" value="PDZ domain-like"/>
    <property type="match status" value="1"/>
</dbReference>
<reference evidence="8" key="1">
    <citation type="submission" date="2020-09" db="EMBL/GenBank/DDBJ databases">
        <title>Pelobacter alkaliphilus sp. nov., a novel anaerobic arsenate-reducing bacterium from terrestrial mud volcano.</title>
        <authorList>
            <person name="Khomyakova M.A."/>
            <person name="Merkel A.Y."/>
            <person name="Slobodkin A.I."/>
        </authorList>
    </citation>
    <scope>NUCLEOTIDE SEQUENCE</scope>
    <source>
        <strain evidence="8">M08fum</strain>
    </source>
</reference>
<comment type="similarity">
    <text evidence="1 5">Belongs to the peptidase S41A family.</text>
</comment>
<dbReference type="PROSITE" id="PS50106">
    <property type="entry name" value="PDZ"/>
    <property type="match status" value="1"/>
</dbReference>
<dbReference type="PANTHER" id="PTHR32060">
    <property type="entry name" value="TAIL-SPECIFIC PROTEASE"/>
    <property type="match status" value="1"/>
</dbReference>
<dbReference type="CDD" id="cd06782">
    <property type="entry name" value="cpPDZ_CPP-like"/>
    <property type="match status" value="1"/>
</dbReference>
<evidence type="ECO:0000256" key="2">
    <source>
        <dbReference type="ARBA" id="ARBA00022670"/>
    </source>
</evidence>
<feature type="domain" description="PDZ" evidence="7">
    <location>
        <begin position="88"/>
        <end position="152"/>
    </location>
</feature>
<dbReference type="InterPro" id="IPR055210">
    <property type="entry name" value="CtpA/B_N"/>
</dbReference>
<evidence type="ECO:0000256" key="6">
    <source>
        <dbReference type="SAM" id="MobiDB-lite"/>
    </source>
</evidence>
<dbReference type="Pfam" id="PF22694">
    <property type="entry name" value="CtpB_N-like"/>
    <property type="match status" value="1"/>
</dbReference>
<keyword evidence="2 5" id="KW-0645">Protease</keyword>
<keyword evidence="4 5" id="KW-0720">Serine protease</keyword>
<evidence type="ECO:0000256" key="4">
    <source>
        <dbReference type="ARBA" id="ARBA00022825"/>
    </source>
</evidence>
<dbReference type="Pfam" id="PF17820">
    <property type="entry name" value="PDZ_6"/>
    <property type="match status" value="1"/>
</dbReference>
<name>A0A8J6QLS2_9BACT</name>
<proteinExistence type="inferred from homology"/>
<dbReference type="Gene3D" id="2.30.42.10">
    <property type="match status" value="1"/>
</dbReference>
<gene>
    <name evidence="8" type="ORF">ICT70_02430</name>
</gene>
<dbReference type="SMART" id="SM00228">
    <property type="entry name" value="PDZ"/>
    <property type="match status" value="1"/>
</dbReference>
<dbReference type="AlphaFoldDB" id="A0A8J6QLS2"/>
<dbReference type="Gene3D" id="3.90.226.10">
    <property type="entry name" value="2-enoyl-CoA Hydratase, Chain A, domain 1"/>
    <property type="match status" value="1"/>
</dbReference>
<dbReference type="SUPFAM" id="SSF52096">
    <property type="entry name" value="ClpP/crotonase"/>
    <property type="match status" value="1"/>
</dbReference>
<evidence type="ECO:0000313" key="9">
    <source>
        <dbReference type="Proteomes" id="UP000632828"/>
    </source>
</evidence>
<dbReference type="NCBIfam" id="TIGR00225">
    <property type="entry name" value="prc"/>
    <property type="match status" value="1"/>
</dbReference>
<dbReference type="CDD" id="cd07560">
    <property type="entry name" value="Peptidase_S41_CPP"/>
    <property type="match status" value="1"/>
</dbReference>
<keyword evidence="3 5" id="KW-0378">Hydrolase</keyword>
<evidence type="ECO:0000256" key="1">
    <source>
        <dbReference type="ARBA" id="ARBA00009179"/>
    </source>
</evidence>
<keyword evidence="9" id="KW-1185">Reference proteome</keyword>
<dbReference type="InterPro" id="IPR005151">
    <property type="entry name" value="Tail-specific_protease"/>
</dbReference>
<dbReference type="GO" id="GO:0030288">
    <property type="term" value="C:outer membrane-bounded periplasmic space"/>
    <property type="evidence" value="ECO:0007669"/>
    <property type="project" value="TreeGrafter"/>
</dbReference>
<dbReference type="PANTHER" id="PTHR32060:SF30">
    <property type="entry name" value="CARBOXY-TERMINAL PROCESSING PROTEASE CTPA"/>
    <property type="match status" value="1"/>
</dbReference>
<evidence type="ECO:0000313" key="8">
    <source>
        <dbReference type="EMBL" id="MBD1399517.1"/>
    </source>
</evidence>